<feature type="compositionally biased region" description="Low complexity" evidence="6">
    <location>
        <begin position="400"/>
        <end position="420"/>
    </location>
</feature>
<dbReference type="Gene3D" id="2.70.98.70">
    <property type="match status" value="1"/>
</dbReference>
<dbReference type="InterPro" id="IPR003305">
    <property type="entry name" value="CenC_carb-bd"/>
</dbReference>
<dbReference type="InterPro" id="IPR036439">
    <property type="entry name" value="Dockerin_dom_sf"/>
</dbReference>
<comment type="subcellular location">
    <subcellularLocation>
        <location evidence="1">Periplasm</location>
    </subcellularLocation>
</comment>
<dbReference type="InterPro" id="IPR008979">
    <property type="entry name" value="Galactose-bd-like_sf"/>
</dbReference>
<dbReference type="GO" id="GO:0030246">
    <property type="term" value="F:carbohydrate binding"/>
    <property type="evidence" value="ECO:0007669"/>
    <property type="project" value="InterPro"/>
</dbReference>
<dbReference type="CDD" id="cd14254">
    <property type="entry name" value="Dockerin_II"/>
    <property type="match status" value="1"/>
</dbReference>
<dbReference type="InterPro" id="IPR018247">
    <property type="entry name" value="EF_Hand_1_Ca_BS"/>
</dbReference>
<evidence type="ECO:0000256" key="1">
    <source>
        <dbReference type="ARBA" id="ARBA00004418"/>
    </source>
</evidence>
<comment type="caution">
    <text evidence="9">The sequence shown here is derived from an EMBL/GenBank/DDBJ whole genome shotgun (WGS) entry which is preliminary data.</text>
</comment>
<evidence type="ECO:0000256" key="7">
    <source>
        <dbReference type="SAM" id="Phobius"/>
    </source>
</evidence>
<dbReference type="PANTHER" id="PTHR39210">
    <property type="entry name" value="HEPARIN-SULFATE LYASE"/>
    <property type="match status" value="1"/>
</dbReference>
<dbReference type="Gene3D" id="1.20.1270.90">
    <property type="entry name" value="AF1782-like"/>
    <property type="match status" value="1"/>
</dbReference>
<dbReference type="InterPro" id="IPR002105">
    <property type="entry name" value="Dockerin_1_rpt"/>
</dbReference>
<keyword evidence="7" id="KW-0472">Membrane</keyword>
<sequence>MPRLSKRDGVFNLKRMKRSTYGIKSTILKTALLDGFSCIGSKSGTAKPISSPSPAVFANKLINSMWQRRMAISIAFAMGCSLILNLFSFQFAHAAVTNPVMGSELVVNPGFEQVSGTMPANWSMYDNKPDVTVESVTDQAAEGTRSVKLTDNTTATAAGIRSQWMAYSPGTSIAASVKAKVESGAVSMLIRYFDANNVFTQKGSMANAAPGWQTITVTDTPPATTVNIEMLLLIPSSAGTGIAYVDDASLKTTELLPNPSFEAITGTRPNGWTAVDHGVTASIATVTNTVYAHGKKSLHIVDNSVADAYSLKSPITPIVSGKAYTATVKTKALAGSGHLYLNFFGAYGQQSADATSTGNGGWETLTVTAVPPAGTTDVQVELATLGAQSADVYFDQASLTASDSTPAPTPTASSTPAATPTPTPAGQLQWPTGLEPAQTRHFQPGDQLVTTQNPPDFGWPFIVGADLYELQVANDSAFQNVVYQKNDISTNYYNFPNTFAVGQSYFWRVRFHKTAGWSNWSDVRKFRIDADAVPFPVPPLSELLSQVSTSHPRILTNPSNLSAFRARKDGGGKATYDRIFSKVNLNDTTLQGEPVPPANGAGPNVLTQTVTETGKMMNAAFVYLITGNTAYGDYAKSRLLNLATWRTDVGPTSYTPATGGDDQVHRDIAYKSAMAYDWIYDRLSQQEKLQALTMIMARAQTIADDVLYDDLPISSKPYDSHGWTVFGYLGIIATSLLHDNISVNGSVVSEKAQQWFNLIVPSYINLLPPWGGEDGGWGNGSGYWNWSSAANKEIMDVIYTATGLNLYRKAFSRNESWFPLYVLPVGQKNGVFGNDINVVAPTYTASNTIRNAQMLQNPVMQWFAQTTSPYNYDNIFTYLYEDASLTPRPPVEMPTAKYFDTIGLVAMHSSLFDPKRISLFFRSSPFGSYNHSHADQNGIIINAFGEELAVDGGFYDAYATDHHAKYAKQTFAKNAITYDGKRGQKNWDMKASGQITGFATNRDFDAAVGDATTAYNTDPGNNIGLDQAQRSVIYVKPGAFVVVDNLKAREPGGSNFEYWLHADKNMTLDADQSGATIVQNKAALKVRLHYPNLMASLTDKYLDADGIEQPPKNSYTGRTRQHAGFTTPRTDYATIVSTYVPYQLGSAPENIASEDHGTYRKLHFNDGTDVYVRNAQNGIVNAGSIQFDGIAATVKGDSILLVGGTKLIKNGVTLIDSTQTTTIALSGDELSITGMKDTKVILHAPSVAAILDESYRSIPMGGSVTEAVYMRGVHWIASDKLTLNVEAGQHHLLLSNVPAPAPAAPVTLPVEINGVASTVTLSAYGDGRGGVSSWGALSNAAGLYEVLQAPNGLVFEKIGGVQPTMFLGANAKVILDGPAGLLKLRLAGSGAKTPADASDEYDALRAGLTSFVEAENFSDTAGGTVSVYSTRTFLSGGKGVSEWKTPGQNISWRLTVPKAGKYDLVLKYVAGWEMTSGVTTRLIRLGSQMYTAEAPTTTDWGTKPEYWKSLTVRTGTELPAGTVDLTMWNVMGPMNLDWVGLVEVQDQPAVKLTPGAESVNPGQTLDIHVALEQAASAAGVDMTLSYDPTLFTYTGYAKDYSQQAVSITNNETTGKLRILAARTGTGALPAGNSFLTLKFQVKPDAPSTAGSFATSAVTASSESGTELALADHTVSVSVLNKAALTALIAQATDARDQAIAGTSFGTFFVNSLPGLKAALTAAIQAAQAVADQTNATPSQVQNAQTNLTTALAQFESRRITAATGNMNGDSRITIGDFVLVAAHYGKDASSSDWATAKKADINGDGVVDIEDLAFIANRIIG</sequence>
<keyword evidence="4" id="KW-0378">Hydrolase</keyword>
<keyword evidence="7" id="KW-0812">Transmembrane</keyword>
<evidence type="ECO:0000313" key="10">
    <source>
        <dbReference type="Proteomes" id="UP000250369"/>
    </source>
</evidence>
<dbReference type="Gene3D" id="2.60.40.680">
    <property type="match status" value="1"/>
</dbReference>
<dbReference type="PROSITE" id="PS51766">
    <property type="entry name" value="DOCKERIN"/>
    <property type="match status" value="1"/>
</dbReference>
<dbReference type="Pfam" id="PF00404">
    <property type="entry name" value="Dockerin_1"/>
    <property type="match status" value="1"/>
</dbReference>
<dbReference type="InterPro" id="IPR032518">
    <property type="entry name" value="HepII_N"/>
</dbReference>
<dbReference type="GO" id="GO:0016829">
    <property type="term" value="F:lyase activity"/>
    <property type="evidence" value="ECO:0007669"/>
    <property type="project" value="UniProtKB-KW"/>
</dbReference>
<keyword evidence="3" id="KW-0574">Periplasm</keyword>
<evidence type="ECO:0000256" key="4">
    <source>
        <dbReference type="ARBA" id="ARBA00022801"/>
    </source>
</evidence>
<dbReference type="PROSITE" id="PS00018">
    <property type="entry name" value="EF_HAND_1"/>
    <property type="match status" value="1"/>
</dbReference>
<dbReference type="GO" id="GO:0042597">
    <property type="term" value="C:periplasmic space"/>
    <property type="evidence" value="ECO:0007669"/>
    <property type="project" value="UniProtKB-SubCell"/>
</dbReference>
<evidence type="ECO:0000256" key="3">
    <source>
        <dbReference type="ARBA" id="ARBA00022764"/>
    </source>
</evidence>
<keyword evidence="5" id="KW-0456">Lyase</keyword>
<dbReference type="InterPro" id="IPR016134">
    <property type="entry name" value="Dockerin_dom"/>
</dbReference>
<evidence type="ECO:0000256" key="5">
    <source>
        <dbReference type="ARBA" id="ARBA00023239"/>
    </source>
</evidence>
<dbReference type="InterPro" id="IPR002102">
    <property type="entry name" value="Cohesin_dom"/>
</dbReference>
<dbReference type="CDD" id="cd08547">
    <property type="entry name" value="Type_II_cohesin"/>
    <property type="match status" value="1"/>
</dbReference>
<dbReference type="EMBL" id="QMFB01000004">
    <property type="protein sequence ID" value="RAV21583.1"/>
    <property type="molecule type" value="Genomic_DNA"/>
</dbReference>
<organism evidence="9 10">
    <name type="scientific">Paenibacillus contaminans</name>
    <dbReference type="NCBI Taxonomy" id="450362"/>
    <lineage>
        <taxon>Bacteria</taxon>
        <taxon>Bacillati</taxon>
        <taxon>Bacillota</taxon>
        <taxon>Bacilli</taxon>
        <taxon>Bacillales</taxon>
        <taxon>Paenibacillaceae</taxon>
        <taxon>Paenibacillus</taxon>
    </lineage>
</organism>
<dbReference type="SUPFAM" id="SSF49785">
    <property type="entry name" value="Galactose-binding domain-like"/>
    <property type="match status" value="1"/>
</dbReference>
<evidence type="ECO:0000259" key="8">
    <source>
        <dbReference type="PROSITE" id="PS51766"/>
    </source>
</evidence>
<dbReference type="InterPro" id="IPR008965">
    <property type="entry name" value="CBM2/CBM3_carb-bd_dom_sf"/>
</dbReference>
<evidence type="ECO:0000256" key="6">
    <source>
        <dbReference type="SAM" id="MobiDB-lite"/>
    </source>
</evidence>
<dbReference type="SUPFAM" id="SSF49384">
    <property type="entry name" value="Carbohydrate-binding domain"/>
    <property type="match status" value="1"/>
</dbReference>
<dbReference type="SUPFAM" id="SSF48230">
    <property type="entry name" value="Chondroitin AC/alginate lyase"/>
    <property type="match status" value="1"/>
</dbReference>
<evidence type="ECO:0000313" key="9">
    <source>
        <dbReference type="EMBL" id="RAV21583.1"/>
    </source>
</evidence>
<dbReference type="Gene3D" id="2.60.120.260">
    <property type="entry name" value="Galactose-binding domain-like"/>
    <property type="match status" value="3"/>
</dbReference>
<keyword evidence="7" id="KW-1133">Transmembrane helix</keyword>
<dbReference type="Pfam" id="PF07940">
    <property type="entry name" value="Hepar_II_III_C"/>
    <property type="match status" value="1"/>
</dbReference>
<keyword evidence="2" id="KW-0732">Signal</keyword>
<protein>
    <recommendedName>
        <fullName evidence="8">Dockerin domain-containing protein</fullName>
    </recommendedName>
</protein>
<dbReference type="Pfam" id="PF00963">
    <property type="entry name" value="Cohesin"/>
    <property type="match status" value="1"/>
</dbReference>
<name>A0A329MSB2_9BACL</name>
<dbReference type="Gene3D" id="1.10.1330.10">
    <property type="entry name" value="Dockerin domain"/>
    <property type="match status" value="1"/>
</dbReference>
<reference evidence="9 10" key="1">
    <citation type="journal article" date="2009" name="Int. J. Syst. Evol. Microbiol.">
        <title>Paenibacillus contaminans sp. nov., isolated from a contaminated laboratory plate.</title>
        <authorList>
            <person name="Chou J.H."/>
            <person name="Lee J.H."/>
            <person name="Lin M.C."/>
            <person name="Chang P.S."/>
            <person name="Arun A.B."/>
            <person name="Young C.C."/>
            <person name="Chen W.M."/>
        </authorList>
    </citation>
    <scope>NUCLEOTIDE SEQUENCE [LARGE SCALE GENOMIC DNA]</scope>
    <source>
        <strain evidence="9 10">CKOBP-6</strain>
    </source>
</reference>
<dbReference type="Pfam" id="PF02018">
    <property type="entry name" value="CBM_4_9"/>
    <property type="match status" value="1"/>
</dbReference>
<dbReference type="CDD" id="cd02795">
    <property type="entry name" value="CBM6-CBM35-CBM36_like"/>
    <property type="match status" value="1"/>
</dbReference>
<dbReference type="PANTHER" id="PTHR39210:SF1">
    <property type="entry name" value="HEPARIN-SULFATE LYASE"/>
    <property type="match status" value="1"/>
</dbReference>
<dbReference type="Proteomes" id="UP000250369">
    <property type="component" value="Unassembled WGS sequence"/>
</dbReference>
<dbReference type="GO" id="GO:0004553">
    <property type="term" value="F:hydrolase activity, hydrolyzing O-glycosyl compounds"/>
    <property type="evidence" value="ECO:0007669"/>
    <property type="project" value="InterPro"/>
</dbReference>
<dbReference type="InterPro" id="IPR012480">
    <property type="entry name" value="Hepar_II_III_C"/>
</dbReference>
<feature type="region of interest" description="Disordered" evidence="6">
    <location>
        <begin position="400"/>
        <end position="431"/>
    </location>
</feature>
<accession>A0A329MSB2</accession>
<dbReference type="Pfam" id="PF16332">
    <property type="entry name" value="DUF4962"/>
    <property type="match status" value="1"/>
</dbReference>
<dbReference type="GO" id="GO:0000272">
    <property type="term" value="P:polysaccharide catabolic process"/>
    <property type="evidence" value="ECO:0007669"/>
    <property type="project" value="InterPro"/>
</dbReference>
<gene>
    <name evidence="9" type="ORF">DQG23_10000</name>
</gene>
<dbReference type="SUPFAM" id="SSF63446">
    <property type="entry name" value="Type I dockerin domain"/>
    <property type="match status" value="1"/>
</dbReference>
<feature type="transmembrane region" description="Helical" evidence="7">
    <location>
        <begin position="70"/>
        <end position="91"/>
    </location>
</feature>
<dbReference type="InterPro" id="IPR013783">
    <property type="entry name" value="Ig-like_fold"/>
</dbReference>
<dbReference type="Gene3D" id="1.50.10.100">
    <property type="entry name" value="Chondroitin AC/alginate lyase"/>
    <property type="match status" value="1"/>
</dbReference>
<evidence type="ECO:0000256" key="2">
    <source>
        <dbReference type="ARBA" id="ARBA00022729"/>
    </source>
</evidence>
<keyword evidence="10" id="KW-1185">Reference proteome</keyword>
<proteinExistence type="predicted"/>
<feature type="domain" description="Dockerin" evidence="8">
    <location>
        <begin position="1759"/>
        <end position="1821"/>
    </location>
</feature>
<dbReference type="InterPro" id="IPR008929">
    <property type="entry name" value="Chondroitin_lyas"/>
</dbReference>
<dbReference type="Gene3D" id="2.60.40.10">
    <property type="entry name" value="Immunoglobulins"/>
    <property type="match status" value="1"/>
</dbReference>